<keyword evidence="2" id="KW-1185">Reference proteome</keyword>
<sequence length="233" mass="25617">MARSPGLAAVLLSAARLQGLVPDAVLVGGTAAAVHAGHRLSLDHDHVLCDLAERYAEVVEAVEASEGWVTSLRASSPPLTLLESLDGIEAGLRQLRRTRPLEVEDVELGAGVRVRVPTLSEMLRVKAYLIVQRNATRDYLDTAALVDRLGEEPAAAVLARIDDYYADRSNEEDSVLTSLVLRLAEPAPKDPKVTRQLRSYKELDRRWHDWASVVAVCTDVADRLLDLVEQEQR</sequence>
<evidence type="ECO:0000313" key="2">
    <source>
        <dbReference type="Proteomes" id="UP000035720"/>
    </source>
</evidence>
<proteinExistence type="predicted"/>
<reference evidence="1 2" key="1">
    <citation type="journal article" date="2013" name="ISME J.">
        <title>A metabolic model for members of the genus Tetrasphaera involved in enhanced biological phosphorus removal.</title>
        <authorList>
            <person name="Kristiansen R."/>
            <person name="Nguyen H.T.T."/>
            <person name="Saunders A.M."/>
            <person name="Nielsen J.L."/>
            <person name="Wimmer R."/>
            <person name="Le V.Q."/>
            <person name="McIlroy S.J."/>
            <person name="Petrovski S."/>
            <person name="Seviour R.J."/>
            <person name="Calteau A."/>
            <person name="Nielsen K.L."/>
            <person name="Nielsen P.H."/>
        </authorList>
    </citation>
    <scope>NUCLEOTIDE SEQUENCE [LARGE SCALE GENOMIC DNA]</scope>
    <source>
        <strain evidence="1 2">Ben 74</strain>
    </source>
</reference>
<accession>A0A077MF36</accession>
<dbReference type="STRING" id="1193518.BN13_790009"/>
<dbReference type="OrthoDB" id="7051771at2"/>
<dbReference type="RefSeq" id="WP_048547286.1">
    <property type="nucleotide sequence ID" value="NZ_HF571038.1"/>
</dbReference>
<name>A0A077MF36_9MICO</name>
<protein>
    <submittedName>
        <fullName evidence="1">Uncharacterized protein</fullName>
    </submittedName>
</protein>
<dbReference type="Proteomes" id="UP000035720">
    <property type="component" value="Unassembled WGS sequence"/>
</dbReference>
<dbReference type="AlphaFoldDB" id="A0A077MF36"/>
<organism evidence="1 2">
    <name type="scientific">Nostocoides jenkinsii Ben 74</name>
    <dbReference type="NCBI Taxonomy" id="1193518"/>
    <lineage>
        <taxon>Bacteria</taxon>
        <taxon>Bacillati</taxon>
        <taxon>Actinomycetota</taxon>
        <taxon>Actinomycetes</taxon>
        <taxon>Micrococcales</taxon>
        <taxon>Intrasporangiaceae</taxon>
        <taxon>Nostocoides</taxon>
    </lineage>
</organism>
<dbReference type="EMBL" id="CAJC01000193">
    <property type="protein sequence ID" value="CCI54630.1"/>
    <property type="molecule type" value="Genomic_DNA"/>
</dbReference>
<evidence type="ECO:0000313" key="1">
    <source>
        <dbReference type="EMBL" id="CCI54630.1"/>
    </source>
</evidence>
<gene>
    <name evidence="1" type="ORF">BN13_790009</name>
</gene>
<comment type="caution">
    <text evidence="1">The sequence shown here is derived from an EMBL/GenBank/DDBJ whole genome shotgun (WGS) entry which is preliminary data.</text>
</comment>